<name>A0A447CSL6_9BRAD</name>
<comment type="caution">
    <text evidence="3">The sequence shown here is derived from an EMBL/GenBank/DDBJ whole genome shotgun (WGS) entry which is preliminary data.</text>
</comment>
<proteinExistence type="predicted"/>
<dbReference type="InterPro" id="IPR052216">
    <property type="entry name" value="CRISPR_Csm3_endoribonuclease"/>
</dbReference>
<evidence type="ECO:0000256" key="1">
    <source>
        <dbReference type="ARBA" id="ARBA00023118"/>
    </source>
</evidence>
<feature type="domain" description="CRISPR type III-associated protein" evidence="2">
    <location>
        <begin position="310"/>
        <end position="483"/>
    </location>
</feature>
<dbReference type="OrthoDB" id="7343394at2"/>
<dbReference type="CDD" id="cd09726">
    <property type="entry name" value="RAMP_I_III"/>
    <property type="match status" value="2"/>
</dbReference>
<keyword evidence="4" id="KW-1185">Reference proteome</keyword>
<dbReference type="AlphaFoldDB" id="A0A447CSL6"/>
<dbReference type="InterPro" id="IPR005537">
    <property type="entry name" value="RAMP_III_fam"/>
</dbReference>
<dbReference type="PANTHER" id="PTHR35579:SF3">
    <property type="entry name" value="CRISPR SYSTEM CMS ENDORIBONUCLEASE CSM3"/>
    <property type="match status" value="1"/>
</dbReference>
<feature type="domain" description="CRISPR type III-associated protein" evidence="2">
    <location>
        <begin position="16"/>
        <end position="240"/>
    </location>
</feature>
<evidence type="ECO:0000259" key="2">
    <source>
        <dbReference type="Pfam" id="PF03787"/>
    </source>
</evidence>
<dbReference type="GO" id="GO:0051607">
    <property type="term" value="P:defense response to virus"/>
    <property type="evidence" value="ECO:0007669"/>
    <property type="project" value="UniProtKB-KW"/>
</dbReference>
<dbReference type="EMBL" id="UWOC01000137">
    <property type="protein sequence ID" value="VCU08230.1"/>
    <property type="molecule type" value="Genomic_DNA"/>
</dbReference>
<reference evidence="4" key="1">
    <citation type="submission" date="2018-10" db="EMBL/GenBank/DDBJ databases">
        <authorList>
            <person name="Peiro R."/>
            <person name="Begona"/>
            <person name="Cbmso G."/>
            <person name="Lopez M."/>
            <person name="Gonzalez S."/>
            <person name="Sacristan E."/>
            <person name="Castillo E."/>
        </authorList>
    </citation>
    <scope>NUCLEOTIDE SEQUENCE [LARGE SCALE GENOMIC DNA]</scope>
</reference>
<dbReference type="PANTHER" id="PTHR35579">
    <property type="entry name" value="CRISPR SYSTEM CMS ENDORIBONUCLEASE CSM3"/>
    <property type="match status" value="1"/>
</dbReference>
<evidence type="ECO:0000313" key="3">
    <source>
        <dbReference type="EMBL" id="VCU08230.1"/>
    </source>
</evidence>
<dbReference type="Pfam" id="PF03787">
    <property type="entry name" value="RAMPs"/>
    <property type="match status" value="2"/>
</dbReference>
<evidence type="ECO:0000313" key="4">
    <source>
        <dbReference type="Proteomes" id="UP000289200"/>
    </source>
</evidence>
<dbReference type="Proteomes" id="UP000289200">
    <property type="component" value="Unassembled WGS sequence"/>
</dbReference>
<organism evidence="3 4">
    <name type="scientific">Rhodoplanes serenus</name>
    <dbReference type="NCBI Taxonomy" id="200615"/>
    <lineage>
        <taxon>Bacteria</taxon>
        <taxon>Pseudomonadati</taxon>
        <taxon>Pseudomonadota</taxon>
        <taxon>Alphaproteobacteria</taxon>
        <taxon>Hyphomicrobiales</taxon>
        <taxon>Nitrobacteraceae</taxon>
        <taxon>Rhodoplanes</taxon>
    </lineage>
</organism>
<accession>A0A447CSL6</accession>
<keyword evidence="1" id="KW-0051">Antiviral defense</keyword>
<dbReference type="RefSeq" id="WP_129608927.1">
    <property type="nucleotide sequence ID" value="NZ_UWOC01000137.1"/>
</dbReference>
<protein>
    <recommendedName>
        <fullName evidence="2">CRISPR type III-associated protein domain-containing protein</fullName>
    </recommendedName>
</protein>
<gene>
    <name evidence="3" type="ORF">RHODGE_RHODGE_02089</name>
</gene>
<sequence>MREGASPRILHDITATLVVLSPLHVGSGDTCNISTVTGKKGANRQPEVAAVVRDADDAPYLPGTTIKGLLRRLAEERHGRDGEAVERLFGSIKSSIEAGGGGAAGRVTVFGARRIAAPAVPEAPFVAGAADDLGRGVFVAARTRIDPESGTAGDHTLFHQEMVAPETTFALRLRIDTRGRVGGAGGDHVIQTEAAARDGRDARLEANATLSDLLALLDLLCEESGRPIGKGQSDGFGRVRLDPASVKIQERVLGADGTFTSRTTKRPLARRTSAAAAVDVLRLVCDGPFLVVDASKTRKQGGSDEGKEPHIAAQVLVKDEPLLLGTSVAGVLRARARWLEMRARLRGLRDGAAEKVDPEGVVWRKGDDPGRLSSVQRLFGITGLRGRLEIVRVEVRGGTPWDVTSVKLDRFTGGPVDNALFKTRTFIGVRLALVLRLGPGRLAGLDADRGAQDEALYHDLLDDIRKNGLTLGHGGNKGFGWFRSEGAS</sequence>